<protein>
    <submittedName>
        <fullName evidence="1">Uncharacterized protein</fullName>
    </submittedName>
</protein>
<name>A0ABQ9HKG0_9NEOP</name>
<organism evidence="1 2">
    <name type="scientific">Dryococelus australis</name>
    <dbReference type="NCBI Taxonomy" id="614101"/>
    <lineage>
        <taxon>Eukaryota</taxon>
        <taxon>Metazoa</taxon>
        <taxon>Ecdysozoa</taxon>
        <taxon>Arthropoda</taxon>
        <taxon>Hexapoda</taxon>
        <taxon>Insecta</taxon>
        <taxon>Pterygota</taxon>
        <taxon>Neoptera</taxon>
        <taxon>Polyneoptera</taxon>
        <taxon>Phasmatodea</taxon>
        <taxon>Verophasmatodea</taxon>
        <taxon>Anareolatae</taxon>
        <taxon>Phasmatidae</taxon>
        <taxon>Eurycanthinae</taxon>
        <taxon>Dryococelus</taxon>
    </lineage>
</organism>
<sequence length="143" mass="16631">METLNIPMTGHSLFGRLEEKKQFIVKKMISLDYLQANFNHVKWIHMVMLSTGDMSNGCILIKKKKEPGILYYKTELDESDLKTVSFRRRGRSDTMLHPQLKYRGPNAIRFVSPVFHQFYKELETSKSARNVHPDTIAGLDNNE</sequence>
<proteinExistence type="predicted"/>
<dbReference type="Proteomes" id="UP001159363">
    <property type="component" value="Chromosome X"/>
</dbReference>
<reference evidence="1 2" key="1">
    <citation type="submission" date="2023-02" db="EMBL/GenBank/DDBJ databases">
        <title>LHISI_Scaffold_Assembly.</title>
        <authorList>
            <person name="Stuart O.P."/>
            <person name="Cleave R."/>
            <person name="Magrath M.J.L."/>
            <person name="Mikheyev A.S."/>
        </authorList>
    </citation>
    <scope>NUCLEOTIDE SEQUENCE [LARGE SCALE GENOMIC DNA]</scope>
    <source>
        <strain evidence="1">Daus_M_001</strain>
        <tissue evidence="1">Leg muscle</tissue>
    </source>
</reference>
<evidence type="ECO:0000313" key="1">
    <source>
        <dbReference type="EMBL" id="KAJ8884839.1"/>
    </source>
</evidence>
<comment type="caution">
    <text evidence="1">The sequence shown here is derived from an EMBL/GenBank/DDBJ whole genome shotgun (WGS) entry which is preliminary data.</text>
</comment>
<evidence type="ECO:0000313" key="2">
    <source>
        <dbReference type="Proteomes" id="UP001159363"/>
    </source>
</evidence>
<accession>A0ABQ9HKG0</accession>
<dbReference type="EMBL" id="JARBHB010000004">
    <property type="protein sequence ID" value="KAJ8884839.1"/>
    <property type="molecule type" value="Genomic_DNA"/>
</dbReference>
<gene>
    <name evidence="1" type="ORF">PR048_011035</name>
</gene>
<keyword evidence="2" id="KW-1185">Reference proteome</keyword>